<reference evidence="1 2" key="1">
    <citation type="submission" date="2018-05" db="EMBL/GenBank/DDBJ databases">
        <title>Complete Genome Sequences of Extremely Thermoacidophilic, Metal-Mobilizing Type-Strain Members of the Archaeal Family Sulfolobaceae: Acidianus brierleyi DSM-1651T, Acidianus sulfidivorans DSM-18786T, Metallosphaera hakonensis DSM-7519T, and Metallosphaera prunae DSM-10039T.</title>
        <authorList>
            <person name="Counts J.A."/>
            <person name="Kelly R.M."/>
        </authorList>
    </citation>
    <scope>NUCLEOTIDE SEQUENCE [LARGE SCALE GENOMIC DNA]</scope>
    <source>
        <strain evidence="1 2">JP7</strain>
    </source>
</reference>
<proteinExistence type="predicted"/>
<dbReference type="OrthoDB" id="33140at2157"/>
<name>A0A2U9IN51_9CREN</name>
<dbReference type="EMBL" id="CP029288">
    <property type="protein sequence ID" value="AWR97435.1"/>
    <property type="molecule type" value="Genomic_DNA"/>
</dbReference>
<keyword evidence="2" id="KW-1185">Reference proteome</keyword>
<evidence type="ECO:0000313" key="1">
    <source>
        <dbReference type="EMBL" id="AWR97435.1"/>
    </source>
</evidence>
<evidence type="ECO:0000313" key="2">
    <source>
        <dbReference type="Proteomes" id="UP000248410"/>
    </source>
</evidence>
<dbReference type="KEGG" id="asul:DFR86_07645"/>
<dbReference type="AlphaFoldDB" id="A0A2U9IN51"/>
<protein>
    <submittedName>
        <fullName evidence="1">Uncharacterized protein</fullName>
    </submittedName>
</protein>
<dbReference type="RefSeq" id="WP_110380325.1">
    <property type="nucleotide sequence ID" value="NZ_CP029288.2"/>
</dbReference>
<dbReference type="Proteomes" id="UP000248410">
    <property type="component" value="Chromosome"/>
</dbReference>
<accession>A0A2U9IN51</accession>
<sequence>MELRIEKPEDLFLPPLGEISYLCNGEVTDTKCSSSVYRDIDFISATPTDIVYSITLAGIIRSKTRGRKRDRWMYYLNKYNLSITPTEFSVIIKSGSLLTIYVDGMDIDDTYGDIVIKNFRIANNGNYEKSLNELMEINPRLITVNRKGYWYLIDAYRVDYMDQNLKKIAEKYIGYKRMECKDIKYIKESRICYT</sequence>
<organism evidence="1 2">
    <name type="scientific">Acidianus sulfidivorans JP7</name>
    <dbReference type="NCBI Taxonomy" id="619593"/>
    <lineage>
        <taxon>Archaea</taxon>
        <taxon>Thermoproteota</taxon>
        <taxon>Thermoprotei</taxon>
        <taxon>Sulfolobales</taxon>
        <taxon>Sulfolobaceae</taxon>
        <taxon>Acidianus</taxon>
    </lineage>
</organism>
<dbReference type="GeneID" id="36837832"/>
<gene>
    <name evidence="1" type="ORF">DFR86_07645</name>
</gene>